<dbReference type="EMBL" id="HBIN01011582">
    <property type="protein sequence ID" value="CAE0438456.1"/>
    <property type="molecule type" value="Transcribed_RNA"/>
</dbReference>
<organism evidence="1">
    <name type="scientific">Aplanochytrium stocchinoi</name>
    <dbReference type="NCBI Taxonomy" id="215587"/>
    <lineage>
        <taxon>Eukaryota</taxon>
        <taxon>Sar</taxon>
        <taxon>Stramenopiles</taxon>
        <taxon>Bigyra</taxon>
        <taxon>Labyrinthulomycetes</taxon>
        <taxon>Thraustochytrida</taxon>
        <taxon>Thraustochytriidae</taxon>
        <taxon>Aplanochytrium</taxon>
    </lineage>
</organism>
<sequence>MQVRARLGIDELLRLEYARAQDILLLASICSWNNKAITSYVEDTTARLKFREEWRIEREERVLSEDVNCNEQLDSGVAKHVQNKGLKISKKNAHLQEYLCLEKWGNGEPFDVDTLKHLIKHSREYFEDLLRYIIDPTSQSPPSCKRIPGNLIRTRCKNRALDAKREYAVRIIQRIWRGFRSRKFAFENKNANSIIKCFRKHKQRSLILCKIKENMAAFRIKNWLLRWTYVAKINRIYRQMLTKDTKEYISNLQQFVTEYKKERMLIVESQDRGLLTNWDASVVVQSFYRMVRGRFESKKLKNAIQIIYYKLWQAFKQKKVKFVKSWEDSMKDLAAQQKKWKRIRSCYKPHSNEILQVLIWRANSLAEVLDIEQSKQLNELECDEKFSEYEVNLERAVMNSKLDKDWLKHTVTDEGKQQYLNIKTGRVENVNPNAKKLEQIKRKQKQRAMQILDQHRLESDRIIDTITQNERSFRASNLERLLETIRAYDSK</sequence>
<accession>A0A7S3LQ22</accession>
<name>A0A7S3LQ22_9STRA</name>
<evidence type="ECO:0000313" key="1">
    <source>
        <dbReference type="EMBL" id="CAE0438456.1"/>
    </source>
</evidence>
<reference evidence="1" key="1">
    <citation type="submission" date="2021-01" db="EMBL/GenBank/DDBJ databases">
        <authorList>
            <person name="Corre E."/>
            <person name="Pelletier E."/>
            <person name="Niang G."/>
            <person name="Scheremetjew M."/>
            <person name="Finn R."/>
            <person name="Kale V."/>
            <person name="Holt S."/>
            <person name="Cochrane G."/>
            <person name="Meng A."/>
            <person name="Brown T."/>
            <person name="Cohen L."/>
        </authorList>
    </citation>
    <scope>NUCLEOTIDE SEQUENCE</scope>
    <source>
        <strain evidence="1">GSBS06</strain>
    </source>
</reference>
<proteinExistence type="predicted"/>
<dbReference type="AlphaFoldDB" id="A0A7S3LQ22"/>
<protein>
    <submittedName>
        <fullName evidence="1">Uncharacterized protein</fullName>
    </submittedName>
</protein>
<gene>
    <name evidence="1" type="ORF">ASTO00021_LOCUS8694</name>
</gene>